<feature type="region of interest" description="Disordered" evidence="1">
    <location>
        <begin position="45"/>
        <end position="182"/>
    </location>
</feature>
<keyword evidence="4" id="KW-1185">Reference proteome</keyword>
<dbReference type="KEGG" id="chya:V22_15630"/>
<accession>A0A517T7K4</accession>
<dbReference type="Proteomes" id="UP000319976">
    <property type="component" value="Chromosome"/>
</dbReference>
<evidence type="ECO:0000313" key="4">
    <source>
        <dbReference type="Proteomes" id="UP000319976"/>
    </source>
</evidence>
<feature type="compositionally biased region" description="Low complexity" evidence="1">
    <location>
        <begin position="47"/>
        <end position="63"/>
    </location>
</feature>
<dbReference type="AlphaFoldDB" id="A0A517T7K4"/>
<dbReference type="PROSITE" id="PS51257">
    <property type="entry name" value="PROKAR_LIPOPROTEIN"/>
    <property type="match status" value="1"/>
</dbReference>
<dbReference type="EMBL" id="CP036316">
    <property type="protein sequence ID" value="QDT64330.1"/>
    <property type="molecule type" value="Genomic_DNA"/>
</dbReference>
<evidence type="ECO:0000313" key="3">
    <source>
        <dbReference type="EMBL" id="QDT64330.1"/>
    </source>
</evidence>
<proteinExistence type="predicted"/>
<feature type="compositionally biased region" description="Low complexity" evidence="1">
    <location>
        <begin position="104"/>
        <end position="134"/>
    </location>
</feature>
<organism evidence="3 4">
    <name type="scientific">Calycomorphotria hydatis</name>
    <dbReference type="NCBI Taxonomy" id="2528027"/>
    <lineage>
        <taxon>Bacteria</taxon>
        <taxon>Pseudomonadati</taxon>
        <taxon>Planctomycetota</taxon>
        <taxon>Planctomycetia</taxon>
        <taxon>Planctomycetales</taxon>
        <taxon>Planctomycetaceae</taxon>
        <taxon>Calycomorphotria</taxon>
    </lineage>
</organism>
<keyword evidence="2" id="KW-0732">Signal</keyword>
<protein>
    <submittedName>
        <fullName evidence="3">Uncharacterized protein</fullName>
    </submittedName>
</protein>
<dbReference type="OrthoDB" id="210936at2"/>
<name>A0A517T7K4_9PLAN</name>
<evidence type="ECO:0000256" key="2">
    <source>
        <dbReference type="SAM" id="SignalP"/>
    </source>
</evidence>
<gene>
    <name evidence="3" type="ORF">V22_15630</name>
</gene>
<evidence type="ECO:0000256" key="1">
    <source>
        <dbReference type="SAM" id="MobiDB-lite"/>
    </source>
</evidence>
<dbReference type="RefSeq" id="WP_145261409.1">
    <property type="nucleotide sequence ID" value="NZ_CP036316.1"/>
</dbReference>
<sequence length="294" mass="31616" precursor="true">MSRKIAMTLALCMATTLVGCVYRTPYYGTPGGYVAPNSYPPGTIVQPGTTYPSPGTTYPSGPTLAPPQGGSTTNPPPLDSGDFGSDPNGNNNFVPNYRDPNEGDFNNTFDNSTNSNDFGNPPDDGFGNPPAGNNSNDFGNPPDDDLNSPFFDSRRPAPLGTESLASAEPKRLPQNNNVKPISSSNIQQAGFEQPAQPPKDGELFGYDNKQYRWLKGVIDYDPQLKNWNIIYNVNPDNKDEYGGSLTLVDGGRLKGYRSNDIVAVQGQVDRNNGLDVLGKPVYRVTNAELIGVAN</sequence>
<feature type="compositionally biased region" description="Polar residues" evidence="1">
    <location>
        <begin position="173"/>
        <end position="182"/>
    </location>
</feature>
<feature type="chain" id="PRO_5021878491" evidence="2">
    <location>
        <begin position="20"/>
        <end position="294"/>
    </location>
</feature>
<feature type="signal peptide" evidence="2">
    <location>
        <begin position="1"/>
        <end position="19"/>
    </location>
</feature>
<reference evidence="3 4" key="1">
    <citation type="submission" date="2019-02" db="EMBL/GenBank/DDBJ databases">
        <title>Deep-cultivation of Planctomycetes and their phenomic and genomic characterization uncovers novel biology.</title>
        <authorList>
            <person name="Wiegand S."/>
            <person name="Jogler M."/>
            <person name="Boedeker C."/>
            <person name="Pinto D."/>
            <person name="Vollmers J."/>
            <person name="Rivas-Marin E."/>
            <person name="Kohn T."/>
            <person name="Peeters S.H."/>
            <person name="Heuer A."/>
            <person name="Rast P."/>
            <person name="Oberbeckmann S."/>
            <person name="Bunk B."/>
            <person name="Jeske O."/>
            <person name="Meyerdierks A."/>
            <person name="Storesund J.E."/>
            <person name="Kallscheuer N."/>
            <person name="Luecker S."/>
            <person name="Lage O.M."/>
            <person name="Pohl T."/>
            <person name="Merkel B.J."/>
            <person name="Hornburger P."/>
            <person name="Mueller R.-W."/>
            <person name="Bruemmer F."/>
            <person name="Labrenz M."/>
            <person name="Spormann A.M."/>
            <person name="Op den Camp H."/>
            <person name="Overmann J."/>
            <person name="Amann R."/>
            <person name="Jetten M.S.M."/>
            <person name="Mascher T."/>
            <person name="Medema M.H."/>
            <person name="Devos D.P."/>
            <person name="Kaster A.-K."/>
            <person name="Ovreas L."/>
            <person name="Rohde M."/>
            <person name="Galperin M.Y."/>
            <person name="Jogler C."/>
        </authorList>
    </citation>
    <scope>NUCLEOTIDE SEQUENCE [LARGE SCALE GENOMIC DNA]</scope>
    <source>
        <strain evidence="3 4">V22</strain>
    </source>
</reference>